<keyword evidence="2" id="KW-1185">Reference proteome</keyword>
<proteinExistence type="predicted"/>
<gene>
    <name evidence="1" type="ORF">PG986_009666</name>
</gene>
<evidence type="ECO:0000313" key="1">
    <source>
        <dbReference type="EMBL" id="KAK7948780.1"/>
    </source>
</evidence>
<name>A0ABR1Q8E1_9PEZI</name>
<comment type="caution">
    <text evidence="1">The sequence shown here is derived from an EMBL/GenBank/DDBJ whole genome shotgun (WGS) entry which is preliminary data.</text>
</comment>
<evidence type="ECO:0000313" key="2">
    <source>
        <dbReference type="Proteomes" id="UP001391051"/>
    </source>
</evidence>
<dbReference type="EMBL" id="JAQQWE010000006">
    <property type="protein sequence ID" value="KAK7948780.1"/>
    <property type="molecule type" value="Genomic_DNA"/>
</dbReference>
<protein>
    <submittedName>
        <fullName evidence="1">Uncharacterized protein</fullName>
    </submittedName>
</protein>
<organism evidence="1 2">
    <name type="scientific">Apiospora aurea</name>
    <dbReference type="NCBI Taxonomy" id="335848"/>
    <lineage>
        <taxon>Eukaryota</taxon>
        <taxon>Fungi</taxon>
        <taxon>Dikarya</taxon>
        <taxon>Ascomycota</taxon>
        <taxon>Pezizomycotina</taxon>
        <taxon>Sordariomycetes</taxon>
        <taxon>Xylariomycetidae</taxon>
        <taxon>Amphisphaeriales</taxon>
        <taxon>Apiosporaceae</taxon>
        <taxon>Apiospora</taxon>
    </lineage>
</organism>
<dbReference type="GeneID" id="92078950"/>
<sequence length="227" mass="25586">MSPDLLYHVFTDSDQTEKLGFRDFVVSEIISRINKEGGCVREDSVATAEEHIASLRQIITDSEIYIYKKSGEHHIFVWVTDGTKLLCQKLDLIGTITRGMVLSAAISDKQNPEEQNPERNPFSIYFVQLGSNLAVRDLFSTLAGKLQSEFQRRLDEGREQGDEMCKKAQANYLKNGVEGKEAYCKKNVDMVDFVQLASFDVAEKNPMGYLGKILKGTKPRPVLAQEN</sequence>
<accession>A0ABR1Q8E1</accession>
<dbReference type="Proteomes" id="UP001391051">
    <property type="component" value="Unassembled WGS sequence"/>
</dbReference>
<reference evidence="1 2" key="1">
    <citation type="submission" date="2023-01" db="EMBL/GenBank/DDBJ databases">
        <title>Analysis of 21 Apiospora genomes using comparative genomics revels a genus with tremendous synthesis potential of carbohydrate active enzymes and secondary metabolites.</title>
        <authorList>
            <person name="Sorensen T."/>
        </authorList>
    </citation>
    <scope>NUCLEOTIDE SEQUENCE [LARGE SCALE GENOMIC DNA]</scope>
    <source>
        <strain evidence="1 2">CBS 24483</strain>
    </source>
</reference>
<dbReference type="RefSeq" id="XP_066698286.1">
    <property type="nucleotide sequence ID" value="XM_066845888.1"/>
</dbReference>